<protein>
    <recommendedName>
        <fullName evidence="6">Primosomal protein N C-terminal domain-containing protein</fullName>
    </recommendedName>
</protein>
<dbReference type="GO" id="GO:0006270">
    <property type="term" value="P:DNA replication initiation"/>
    <property type="evidence" value="ECO:0007669"/>
    <property type="project" value="TreeGrafter"/>
</dbReference>
<keyword evidence="2" id="KW-0067">ATP-binding</keyword>
<sequence length="340" mass="38600">MQIIDSAPKITTYFSHKNDMKISESKNMTTIVSMTDEKNKGNKSIVSDLLSSLILKAVARKEKTLLFLNKKRESGQFYCKTCRFHEFMPDAPQICPNCQSHDFFFNSLNIWSLAKTVKQLVPNANVNLIAEGLRYPTSDIRRPAIDIATASVFYKLIAYKYDLVAHILADTTLNIADFSALEKTFAQITNLKNLTKENGRFILQTYAQDHPVIKAAAQGNFQAYYAQSLSARKSLLYPPYALLVKLSIKGKSPEIIEKKAEKLIEDFSHFPLSTFHFPLSILGPYQPIFKTKVPTYNIILKHKLASYSISEKEKAIKNLSPYLEKISRDWQITVEPGSIN</sequence>
<dbReference type="GO" id="GO:0005524">
    <property type="term" value="F:ATP binding"/>
    <property type="evidence" value="ECO:0007669"/>
    <property type="project" value="UniProtKB-KW"/>
</dbReference>
<evidence type="ECO:0000256" key="2">
    <source>
        <dbReference type="ARBA" id="ARBA00022840"/>
    </source>
</evidence>
<evidence type="ECO:0000256" key="1">
    <source>
        <dbReference type="ARBA" id="ARBA00022741"/>
    </source>
</evidence>
<reference evidence="4 5" key="1">
    <citation type="journal article" date="2016" name="Nat. Commun.">
        <title>Thousands of microbial genomes shed light on interconnected biogeochemical processes in an aquifer system.</title>
        <authorList>
            <person name="Anantharaman K."/>
            <person name="Brown C.T."/>
            <person name="Hug L.A."/>
            <person name="Sharon I."/>
            <person name="Castelle C.J."/>
            <person name="Probst A.J."/>
            <person name="Thomas B.C."/>
            <person name="Singh A."/>
            <person name="Wilkins M.J."/>
            <person name="Karaoz U."/>
            <person name="Brodie E.L."/>
            <person name="Williams K.H."/>
            <person name="Hubbard S.S."/>
            <person name="Banfield J.F."/>
        </authorList>
    </citation>
    <scope>NUCLEOTIDE SEQUENCE [LARGE SCALE GENOMIC DNA]</scope>
</reference>
<organism evidence="4 5">
    <name type="scientific">Candidatus Curtissbacteria bacterium RIFOXYA1_FULL_41_14</name>
    <dbReference type="NCBI Taxonomy" id="1797737"/>
    <lineage>
        <taxon>Bacteria</taxon>
        <taxon>Candidatus Curtissiibacteriota</taxon>
    </lineage>
</organism>
<dbReference type="Proteomes" id="UP000176751">
    <property type="component" value="Unassembled WGS sequence"/>
</dbReference>
<proteinExistence type="predicted"/>
<evidence type="ECO:0000313" key="4">
    <source>
        <dbReference type="EMBL" id="OGE02467.1"/>
    </source>
</evidence>
<dbReference type="GO" id="GO:0006310">
    <property type="term" value="P:DNA recombination"/>
    <property type="evidence" value="ECO:0007669"/>
    <property type="project" value="TreeGrafter"/>
</dbReference>
<name>A0A1F5HE78_9BACT</name>
<dbReference type="GO" id="GO:0003677">
    <property type="term" value="F:DNA binding"/>
    <property type="evidence" value="ECO:0007669"/>
    <property type="project" value="UniProtKB-KW"/>
</dbReference>
<evidence type="ECO:0000313" key="5">
    <source>
        <dbReference type="Proteomes" id="UP000176751"/>
    </source>
</evidence>
<dbReference type="GO" id="GO:0006302">
    <property type="term" value="P:double-strand break repair"/>
    <property type="evidence" value="ECO:0007669"/>
    <property type="project" value="TreeGrafter"/>
</dbReference>
<evidence type="ECO:0008006" key="6">
    <source>
        <dbReference type="Google" id="ProtNLM"/>
    </source>
</evidence>
<dbReference type="PANTHER" id="PTHR30580:SF0">
    <property type="entry name" value="PRIMOSOMAL PROTEIN N"/>
    <property type="match status" value="1"/>
</dbReference>
<accession>A0A1F5HE78</accession>
<dbReference type="AlphaFoldDB" id="A0A1F5HE78"/>
<dbReference type="EMBL" id="MFCA01000013">
    <property type="protein sequence ID" value="OGE02467.1"/>
    <property type="molecule type" value="Genomic_DNA"/>
</dbReference>
<dbReference type="PANTHER" id="PTHR30580">
    <property type="entry name" value="PRIMOSOMAL PROTEIN N"/>
    <property type="match status" value="1"/>
</dbReference>
<keyword evidence="1" id="KW-0547">Nucleotide-binding</keyword>
<dbReference type="GO" id="GO:0043138">
    <property type="term" value="F:3'-5' DNA helicase activity"/>
    <property type="evidence" value="ECO:0007669"/>
    <property type="project" value="TreeGrafter"/>
</dbReference>
<gene>
    <name evidence="4" type="ORF">A2196_01385</name>
</gene>
<keyword evidence="3" id="KW-0238">DNA-binding</keyword>
<comment type="caution">
    <text evidence="4">The sequence shown here is derived from an EMBL/GenBank/DDBJ whole genome shotgun (WGS) entry which is preliminary data.</text>
</comment>
<dbReference type="STRING" id="1797737.A2196_01385"/>
<evidence type="ECO:0000256" key="3">
    <source>
        <dbReference type="ARBA" id="ARBA00023125"/>
    </source>
</evidence>